<evidence type="ECO:0000259" key="2">
    <source>
        <dbReference type="Pfam" id="PF00535"/>
    </source>
</evidence>
<dbReference type="GO" id="GO:0016740">
    <property type="term" value="F:transferase activity"/>
    <property type="evidence" value="ECO:0007669"/>
    <property type="project" value="UniProtKB-KW"/>
</dbReference>
<sequence>MLDSGSSDETVAIAQEFGARVFVEPWRGYGPGVNSAIDKCTGDWIFTLDADEVATPELSAEIQTLLNHSGNGVVSQPIRTADQSSRLRHSEPQYDAYWIPRLNLILGRWMWHGGVYPDPKLRLFRRGTARLREDTEPHATPKWDGPAGRLKSHMLHYAYPNLAMYLEHMDRYSTASVPLMLRRGKTSQSLPEFVLNMFLNPLATFLYNYVFRLGFLDGREGFLFHLNHSVYVNWKYVKAWQAAKQIAIDAAEPSSTIQG</sequence>
<dbReference type="AlphaFoldDB" id="A0A2Z5FU44"/>
<feature type="domain" description="Glycosyltransferase 2-like" evidence="2">
    <location>
        <begin position="2"/>
        <end position="127"/>
    </location>
</feature>
<dbReference type="CDD" id="cd02511">
    <property type="entry name" value="Beta4Glucosyltransferase"/>
    <property type="match status" value="1"/>
</dbReference>
<dbReference type="Pfam" id="PF00535">
    <property type="entry name" value="Glycos_transf_2"/>
    <property type="match status" value="1"/>
</dbReference>
<proteinExistence type="inferred from homology"/>
<dbReference type="PANTHER" id="PTHR43630">
    <property type="entry name" value="POLY-BETA-1,6-N-ACETYL-D-GLUCOSAMINE SYNTHASE"/>
    <property type="match status" value="1"/>
</dbReference>
<evidence type="ECO:0000313" key="4">
    <source>
        <dbReference type="Proteomes" id="UP000253606"/>
    </source>
</evidence>
<keyword evidence="3" id="KW-0808">Transferase</keyword>
<accession>A0A2Z5FU44</accession>
<dbReference type="EMBL" id="CP030840">
    <property type="protein sequence ID" value="AXC10361.1"/>
    <property type="molecule type" value="Genomic_DNA"/>
</dbReference>
<comment type="similarity">
    <text evidence="1">Belongs to the glycosyltransferase 2 family. WaaE/KdtX subfamily.</text>
</comment>
<dbReference type="SUPFAM" id="SSF53448">
    <property type="entry name" value="Nucleotide-diphospho-sugar transferases"/>
    <property type="match status" value="1"/>
</dbReference>
<dbReference type="InterPro" id="IPR001173">
    <property type="entry name" value="Glyco_trans_2-like"/>
</dbReference>
<dbReference type="PANTHER" id="PTHR43630:SF2">
    <property type="entry name" value="GLYCOSYLTRANSFERASE"/>
    <property type="match status" value="1"/>
</dbReference>
<evidence type="ECO:0000256" key="1">
    <source>
        <dbReference type="ARBA" id="ARBA00038494"/>
    </source>
</evidence>
<dbReference type="Proteomes" id="UP000253606">
    <property type="component" value="Chromosome"/>
</dbReference>
<name>A0A2Z5FU44_9BACT</name>
<evidence type="ECO:0000313" key="3">
    <source>
        <dbReference type="EMBL" id="AXC10361.1"/>
    </source>
</evidence>
<gene>
    <name evidence="3" type="ORF">ACPOL_1010</name>
</gene>
<reference evidence="3 4" key="1">
    <citation type="journal article" date="2018" name="Front. Microbiol.">
        <title>Hydrolytic Capabilities as a Key to Environmental Success: Chitinolytic and Cellulolytic Acidobacteria From Acidic Sub-arctic Soils and Boreal Peatlands.</title>
        <authorList>
            <person name="Belova S.E."/>
            <person name="Ravin N.V."/>
            <person name="Pankratov T.A."/>
            <person name="Rakitin A.L."/>
            <person name="Ivanova A.A."/>
            <person name="Beletsky A.V."/>
            <person name="Mardanov A.V."/>
            <person name="Sinninghe Damste J.S."/>
            <person name="Dedysh S.N."/>
        </authorList>
    </citation>
    <scope>NUCLEOTIDE SEQUENCE [LARGE SCALE GENOMIC DNA]</scope>
    <source>
        <strain evidence="3 4">SBC82</strain>
    </source>
</reference>
<dbReference type="KEGG" id="abas:ACPOL_1010"/>
<dbReference type="InterPro" id="IPR029044">
    <property type="entry name" value="Nucleotide-diphossugar_trans"/>
</dbReference>
<protein>
    <submittedName>
        <fullName evidence="3">Glycosyl transferase, family 2</fullName>
    </submittedName>
</protein>
<keyword evidence="4" id="KW-1185">Reference proteome</keyword>
<dbReference type="Gene3D" id="3.90.550.10">
    <property type="entry name" value="Spore Coat Polysaccharide Biosynthesis Protein SpsA, Chain A"/>
    <property type="match status" value="1"/>
</dbReference>
<organism evidence="3 4">
    <name type="scientific">Acidisarcina polymorpha</name>
    <dbReference type="NCBI Taxonomy" id="2211140"/>
    <lineage>
        <taxon>Bacteria</taxon>
        <taxon>Pseudomonadati</taxon>
        <taxon>Acidobacteriota</taxon>
        <taxon>Terriglobia</taxon>
        <taxon>Terriglobales</taxon>
        <taxon>Acidobacteriaceae</taxon>
        <taxon>Acidisarcina</taxon>
    </lineage>
</organism>